<dbReference type="InterPro" id="IPR037185">
    <property type="entry name" value="EmrE-like"/>
</dbReference>
<comment type="subcellular location">
    <subcellularLocation>
        <location evidence="1">Membrane</location>
        <topology evidence="1">Multi-pass membrane protein</topology>
    </subcellularLocation>
</comment>
<feature type="transmembrane region" description="Helical" evidence="5">
    <location>
        <begin position="131"/>
        <end position="150"/>
    </location>
</feature>
<dbReference type="PANTHER" id="PTHR11132">
    <property type="entry name" value="SOLUTE CARRIER FAMILY 35"/>
    <property type="match status" value="1"/>
</dbReference>
<dbReference type="GO" id="GO:0016020">
    <property type="term" value="C:membrane"/>
    <property type="evidence" value="ECO:0007669"/>
    <property type="project" value="UniProtKB-SubCell"/>
</dbReference>
<organism evidence="7 8">
    <name type="scientific">Pythium oligandrum</name>
    <name type="common">Mycoparasitic fungus</name>
    <dbReference type="NCBI Taxonomy" id="41045"/>
    <lineage>
        <taxon>Eukaryota</taxon>
        <taxon>Sar</taxon>
        <taxon>Stramenopiles</taxon>
        <taxon>Oomycota</taxon>
        <taxon>Peronosporomycetes</taxon>
        <taxon>Pythiales</taxon>
        <taxon>Pythiaceae</taxon>
        <taxon>Pythium</taxon>
    </lineage>
</organism>
<evidence type="ECO:0000313" key="7">
    <source>
        <dbReference type="EMBL" id="TMW63229.1"/>
    </source>
</evidence>
<dbReference type="EMBL" id="SPLM01000072">
    <property type="protein sequence ID" value="TMW63229.1"/>
    <property type="molecule type" value="Genomic_DNA"/>
</dbReference>
<evidence type="ECO:0000256" key="5">
    <source>
        <dbReference type="SAM" id="Phobius"/>
    </source>
</evidence>
<name>A0A8K1CHN3_PYTOL</name>
<keyword evidence="8" id="KW-1185">Reference proteome</keyword>
<dbReference type="OrthoDB" id="6418713at2759"/>
<sequence length="380" mass="41912">MSLLDGSASRLRVNVETKDDVTPMFDIESAPTAPVGVYSPRKGHQASLLDRLRANKGLMTMVYLAIWYSFSTAATFTNKTLIKQYHVSAEMLTLSHLFISVICDLVLLTLPINSRVNTWKMQPISVRRVMWIMPLSLFAVVGKVLTYWSYSAVPVAIAHTCKASQPFFNVMLAYGIYRSKFSLATYLSLVPIVLGVVMASVSEMAMNDLAFGGAIFAVSAAFLGVMQSMYAKFLLRSRTVMDSVNLHFYGSFISFAINAPFVLYKIANKTPSDSLVQTSFPYTLVLICSLMHFIGSFCSNFVLSEVSELTFSIMSTMKRVVIILSAVFYFGTTVTTQSVTGMILAMGGVGAYQLIKVQSKVNENAPLPRTMGDISKDRSK</sequence>
<evidence type="ECO:0000313" key="8">
    <source>
        <dbReference type="Proteomes" id="UP000794436"/>
    </source>
</evidence>
<feature type="transmembrane region" description="Helical" evidence="5">
    <location>
        <begin position="58"/>
        <end position="77"/>
    </location>
</feature>
<feature type="domain" description="Sugar phosphate transporter" evidence="6">
    <location>
        <begin position="61"/>
        <end position="352"/>
    </location>
</feature>
<feature type="transmembrane region" description="Helical" evidence="5">
    <location>
        <begin position="213"/>
        <end position="234"/>
    </location>
</feature>
<reference evidence="7" key="1">
    <citation type="submission" date="2019-03" db="EMBL/GenBank/DDBJ databases">
        <title>Long read genome sequence of the mycoparasitic Pythium oligandrum ATCC 38472 isolated from sugarbeet rhizosphere.</title>
        <authorList>
            <person name="Gaulin E."/>
        </authorList>
    </citation>
    <scope>NUCLEOTIDE SEQUENCE</scope>
    <source>
        <strain evidence="7">ATCC 38472_TT</strain>
    </source>
</reference>
<evidence type="ECO:0000256" key="3">
    <source>
        <dbReference type="ARBA" id="ARBA00022989"/>
    </source>
</evidence>
<evidence type="ECO:0000256" key="4">
    <source>
        <dbReference type="ARBA" id="ARBA00023136"/>
    </source>
</evidence>
<feature type="transmembrane region" description="Helical" evidence="5">
    <location>
        <begin position="246"/>
        <end position="267"/>
    </location>
</feature>
<evidence type="ECO:0000259" key="6">
    <source>
        <dbReference type="Pfam" id="PF03151"/>
    </source>
</evidence>
<keyword evidence="3 5" id="KW-1133">Transmembrane helix</keyword>
<accession>A0A8K1CHN3</accession>
<evidence type="ECO:0000256" key="1">
    <source>
        <dbReference type="ARBA" id="ARBA00004141"/>
    </source>
</evidence>
<dbReference type="SUPFAM" id="SSF103481">
    <property type="entry name" value="Multidrug resistance efflux transporter EmrE"/>
    <property type="match status" value="1"/>
</dbReference>
<feature type="transmembrane region" description="Helical" evidence="5">
    <location>
        <begin position="183"/>
        <end position="201"/>
    </location>
</feature>
<dbReference type="Proteomes" id="UP000794436">
    <property type="component" value="Unassembled WGS sequence"/>
</dbReference>
<dbReference type="InterPro" id="IPR050186">
    <property type="entry name" value="TPT_transporter"/>
</dbReference>
<evidence type="ECO:0000256" key="2">
    <source>
        <dbReference type="ARBA" id="ARBA00022692"/>
    </source>
</evidence>
<keyword evidence="4 5" id="KW-0472">Membrane</keyword>
<dbReference type="Pfam" id="PF03151">
    <property type="entry name" value="TPT"/>
    <property type="match status" value="1"/>
</dbReference>
<gene>
    <name evidence="7" type="ORF">Poli38472_002170</name>
</gene>
<dbReference type="AlphaFoldDB" id="A0A8K1CHN3"/>
<keyword evidence="2 5" id="KW-0812">Transmembrane</keyword>
<comment type="caution">
    <text evidence="7">The sequence shown here is derived from an EMBL/GenBank/DDBJ whole genome shotgun (WGS) entry which is preliminary data.</text>
</comment>
<feature type="transmembrane region" description="Helical" evidence="5">
    <location>
        <begin position="279"/>
        <end position="302"/>
    </location>
</feature>
<proteinExistence type="predicted"/>
<dbReference type="InterPro" id="IPR004853">
    <property type="entry name" value="Sugar_P_trans_dom"/>
</dbReference>
<protein>
    <recommendedName>
        <fullName evidence="6">Sugar phosphate transporter domain-containing protein</fullName>
    </recommendedName>
</protein>
<feature type="transmembrane region" description="Helical" evidence="5">
    <location>
        <begin position="89"/>
        <end position="110"/>
    </location>
</feature>